<evidence type="ECO:0000256" key="11">
    <source>
        <dbReference type="ARBA" id="ARBA00023211"/>
    </source>
</evidence>
<dbReference type="NCBIfam" id="NF000595">
    <property type="entry name" value="PRK00015.1-3"/>
    <property type="match status" value="1"/>
</dbReference>
<dbReference type="SUPFAM" id="SSF53098">
    <property type="entry name" value="Ribonuclease H-like"/>
    <property type="match status" value="1"/>
</dbReference>
<keyword evidence="11" id="KW-0464">Manganese</keyword>
<reference evidence="15 16" key="1">
    <citation type="journal article" date="2016" name="Nat. Commun.">
        <title>Thousands of microbial genomes shed light on interconnected biogeochemical processes in an aquifer system.</title>
        <authorList>
            <person name="Anantharaman K."/>
            <person name="Brown C.T."/>
            <person name="Hug L.A."/>
            <person name="Sharon I."/>
            <person name="Castelle C.J."/>
            <person name="Probst A.J."/>
            <person name="Thomas B.C."/>
            <person name="Singh A."/>
            <person name="Wilkins M.J."/>
            <person name="Karaoz U."/>
            <person name="Brodie E.L."/>
            <person name="Williams K.H."/>
            <person name="Hubbard S.S."/>
            <person name="Banfield J.F."/>
        </authorList>
    </citation>
    <scope>NUCLEOTIDE SEQUENCE [LARGE SCALE GENOMIC DNA]</scope>
</reference>
<evidence type="ECO:0000256" key="8">
    <source>
        <dbReference type="ARBA" id="ARBA00022723"/>
    </source>
</evidence>
<dbReference type="PROSITE" id="PS51975">
    <property type="entry name" value="RNASE_H_2"/>
    <property type="match status" value="1"/>
</dbReference>
<protein>
    <recommendedName>
        <fullName evidence="13">Ribonuclease</fullName>
        <ecNumber evidence="13">3.1.26.4</ecNumber>
    </recommendedName>
</protein>
<feature type="binding site" evidence="12">
    <location>
        <position position="11"/>
    </location>
    <ligand>
        <name>a divalent metal cation</name>
        <dbReference type="ChEBI" id="CHEBI:60240"/>
    </ligand>
</feature>
<dbReference type="InterPro" id="IPR022898">
    <property type="entry name" value="RNase_HII"/>
</dbReference>
<dbReference type="EMBL" id="MHWE01000010">
    <property type="protein sequence ID" value="OHB04191.1"/>
    <property type="molecule type" value="Genomic_DNA"/>
</dbReference>
<dbReference type="InterPro" id="IPR012337">
    <property type="entry name" value="RNaseH-like_sf"/>
</dbReference>
<sequence length="197" mass="22537">MKVRYIVGVDEAGRGPLAGPVSVGVVAIPVKLSKNYKNIKNSKLLSKKRREEWFSVLKKERKEGKLNWGVSTVSHLIVDRDGISRAVRVAIRRSLKKIDVEPKECRILLDGGLKAPKEFAFQETFIRGDERISIIALASIVAKVYRDKKMTRLAKVYPEFKFDIHKGYGTKLHRRLIRKYGPSPIHRISFLTRILTK</sequence>
<organism evidence="15 16">
    <name type="scientific">Candidatus Zambryskibacteria bacterium RIFCSPLOWO2_01_FULL_45_21</name>
    <dbReference type="NCBI Taxonomy" id="1802761"/>
    <lineage>
        <taxon>Bacteria</taxon>
        <taxon>Candidatus Zambryskiibacteriota</taxon>
    </lineage>
</organism>
<comment type="subcellular location">
    <subcellularLocation>
        <location evidence="4">Cytoplasm</location>
    </subcellularLocation>
</comment>
<keyword evidence="7 12" id="KW-0540">Nuclease</keyword>
<dbReference type="GO" id="GO:0004523">
    <property type="term" value="F:RNA-DNA hybrid ribonuclease activity"/>
    <property type="evidence" value="ECO:0007669"/>
    <property type="project" value="UniProtKB-UniRule"/>
</dbReference>
<keyword evidence="8 12" id="KW-0479">Metal-binding</keyword>
<evidence type="ECO:0000256" key="2">
    <source>
        <dbReference type="ARBA" id="ARBA00001946"/>
    </source>
</evidence>
<dbReference type="CDD" id="cd07182">
    <property type="entry name" value="RNase_HII_bacteria_HII_like"/>
    <property type="match status" value="1"/>
</dbReference>
<evidence type="ECO:0000256" key="5">
    <source>
        <dbReference type="ARBA" id="ARBA00007383"/>
    </source>
</evidence>
<evidence type="ECO:0000256" key="3">
    <source>
        <dbReference type="ARBA" id="ARBA00004065"/>
    </source>
</evidence>
<comment type="cofactor">
    <cofactor evidence="12">
        <name>Mn(2+)</name>
        <dbReference type="ChEBI" id="CHEBI:29035"/>
    </cofactor>
    <cofactor evidence="12">
        <name>Mg(2+)</name>
        <dbReference type="ChEBI" id="CHEBI:18420"/>
    </cofactor>
    <text evidence="12">Manganese or magnesium. Binds 1 divalent metal ion per monomer in the absence of substrate. May bind a second metal ion after substrate binding.</text>
</comment>
<comment type="function">
    <text evidence="3 13">Endonuclease that specifically degrades the RNA of RNA-DNA hybrids.</text>
</comment>
<dbReference type="GO" id="GO:0032299">
    <property type="term" value="C:ribonuclease H2 complex"/>
    <property type="evidence" value="ECO:0007669"/>
    <property type="project" value="TreeGrafter"/>
</dbReference>
<dbReference type="Gene3D" id="3.30.420.10">
    <property type="entry name" value="Ribonuclease H-like superfamily/Ribonuclease H"/>
    <property type="match status" value="1"/>
</dbReference>
<feature type="binding site" evidence="12">
    <location>
        <position position="10"/>
    </location>
    <ligand>
        <name>a divalent metal cation</name>
        <dbReference type="ChEBI" id="CHEBI:60240"/>
    </ligand>
</feature>
<dbReference type="PANTHER" id="PTHR10954:SF18">
    <property type="entry name" value="RIBONUCLEASE HII"/>
    <property type="match status" value="1"/>
</dbReference>
<dbReference type="InterPro" id="IPR024567">
    <property type="entry name" value="RNase_HII/HIII_dom"/>
</dbReference>
<dbReference type="AlphaFoldDB" id="A0A1G2U3W2"/>
<evidence type="ECO:0000256" key="12">
    <source>
        <dbReference type="PROSITE-ProRule" id="PRU01319"/>
    </source>
</evidence>
<dbReference type="Proteomes" id="UP000176800">
    <property type="component" value="Unassembled WGS sequence"/>
</dbReference>
<evidence type="ECO:0000256" key="9">
    <source>
        <dbReference type="ARBA" id="ARBA00022759"/>
    </source>
</evidence>
<dbReference type="InterPro" id="IPR036397">
    <property type="entry name" value="RNaseH_sf"/>
</dbReference>
<evidence type="ECO:0000313" key="16">
    <source>
        <dbReference type="Proteomes" id="UP000176800"/>
    </source>
</evidence>
<comment type="similarity">
    <text evidence="5 13">Belongs to the RNase HII family.</text>
</comment>
<keyword evidence="6" id="KW-0963">Cytoplasm</keyword>
<dbReference type="GO" id="GO:0043137">
    <property type="term" value="P:DNA replication, removal of RNA primer"/>
    <property type="evidence" value="ECO:0007669"/>
    <property type="project" value="TreeGrafter"/>
</dbReference>
<dbReference type="PANTHER" id="PTHR10954">
    <property type="entry name" value="RIBONUCLEASE H2 SUBUNIT A"/>
    <property type="match status" value="1"/>
</dbReference>
<comment type="caution">
    <text evidence="15">The sequence shown here is derived from an EMBL/GenBank/DDBJ whole genome shotgun (WGS) entry which is preliminary data.</text>
</comment>
<evidence type="ECO:0000259" key="14">
    <source>
        <dbReference type="PROSITE" id="PS51975"/>
    </source>
</evidence>
<gene>
    <name evidence="15" type="ORF">A3B14_02150</name>
</gene>
<comment type="catalytic activity">
    <reaction evidence="1 12 13">
        <text>Endonucleolytic cleavage to 5'-phosphomonoester.</text>
        <dbReference type="EC" id="3.1.26.4"/>
    </reaction>
</comment>
<keyword evidence="10 12" id="KW-0378">Hydrolase</keyword>
<proteinExistence type="inferred from homology"/>
<keyword evidence="9 12" id="KW-0255">Endonuclease</keyword>
<dbReference type="GO" id="GO:0046872">
    <property type="term" value="F:metal ion binding"/>
    <property type="evidence" value="ECO:0007669"/>
    <property type="project" value="UniProtKB-KW"/>
</dbReference>
<dbReference type="EC" id="3.1.26.4" evidence="13"/>
<evidence type="ECO:0000256" key="7">
    <source>
        <dbReference type="ARBA" id="ARBA00022722"/>
    </source>
</evidence>
<dbReference type="GO" id="GO:0005737">
    <property type="term" value="C:cytoplasm"/>
    <property type="evidence" value="ECO:0007669"/>
    <property type="project" value="UniProtKB-SubCell"/>
</dbReference>
<evidence type="ECO:0000256" key="13">
    <source>
        <dbReference type="RuleBase" id="RU003515"/>
    </source>
</evidence>
<evidence type="ECO:0000256" key="10">
    <source>
        <dbReference type="ARBA" id="ARBA00022801"/>
    </source>
</evidence>
<dbReference type="GO" id="GO:0003723">
    <property type="term" value="F:RNA binding"/>
    <property type="evidence" value="ECO:0007669"/>
    <property type="project" value="UniProtKB-UniRule"/>
</dbReference>
<evidence type="ECO:0000256" key="4">
    <source>
        <dbReference type="ARBA" id="ARBA00004496"/>
    </source>
</evidence>
<feature type="binding site" evidence="12">
    <location>
        <position position="110"/>
    </location>
    <ligand>
        <name>a divalent metal cation</name>
        <dbReference type="ChEBI" id="CHEBI:60240"/>
    </ligand>
</feature>
<dbReference type="GO" id="GO:0006298">
    <property type="term" value="P:mismatch repair"/>
    <property type="evidence" value="ECO:0007669"/>
    <property type="project" value="TreeGrafter"/>
</dbReference>
<comment type="cofactor">
    <cofactor evidence="2">
        <name>Mg(2+)</name>
        <dbReference type="ChEBI" id="CHEBI:18420"/>
    </cofactor>
</comment>
<dbReference type="Pfam" id="PF01351">
    <property type="entry name" value="RNase_HII"/>
    <property type="match status" value="1"/>
</dbReference>
<evidence type="ECO:0000256" key="6">
    <source>
        <dbReference type="ARBA" id="ARBA00022490"/>
    </source>
</evidence>
<accession>A0A1G2U3W2</accession>
<name>A0A1G2U3W2_9BACT</name>
<evidence type="ECO:0000256" key="1">
    <source>
        <dbReference type="ARBA" id="ARBA00000077"/>
    </source>
</evidence>
<evidence type="ECO:0000313" key="15">
    <source>
        <dbReference type="EMBL" id="OHB04191.1"/>
    </source>
</evidence>
<feature type="domain" description="RNase H type-2" evidence="14">
    <location>
        <begin position="4"/>
        <end position="197"/>
    </location>
</feature>
<dbReference type="InterPro" id="IPR001352">
    <property type="entry name" value="RNase_HII/HIII"/>
</dbReference>